<evidence type="ECO:0000259" key="4">
    <source>
        <dbReference type="Pfam" id="PF08545"/>
    </source>
</evidence>
<evidence type="ECO:0000256" key="2">
    <source>
        <dbReference type="ARBA" id="ARBA00023315"/>
    </source>
</evidence>
<dbReference type="Proteomes" id="UP000257039">
    <property type="component" value="Unassembled WGS sequence"/>
</dbReference>
<reference evidence="5 6" key="1">
    <citation type="submission" date="2017-04" db="EMBL/GenBank/DDBJ databases">
        <title>Draft genome sequence of Zooshikella ganghwensis VG4 isolated from Red Sea sediments.</title>
        <authorList>
            <person name="Rehman Z."/>
            <person name="Alam I."/>
            <person name="Kamau A."/>
            <person name="Bajic V."/>
            <person name="Leiknes T."/>
        </authorList>
    </citation>
    <scope>NUCLEOTIDE SEQUENCE [LARGE SCALE GENOMIC DNA]</scope>
    <source>
        <strain evidence="5 6">VG4</strain>
    </source>
</reference>
<dbReference type="Pfam" id="PF08541">
    <property type="entry name" value="ACP_syn_III_C"/>
    <property type="match status" value="1"/>
</dbReference>
<organism evidence="5 6">
    <name type="scientific">Zooshikella ganghwensis</name>
    <dbReference type="NCBI Taxonomy" id="202772"/>
    <lineage>
        <taxon>Bacteria</taxon>
        <taxon>Pseudomonadati</taxon>
        <taxon>Pseudomonadota</taxon>
        <taxon>Gammaproteobacteria</taxon>
        <taxon>Oceanospirillales</taxon>
        <taxon>Zooshikellaceae</taxon>
        <taxon>Zooshikella</taxon>
    </lineage>
</organism>
<evidence type="ECO:0000313" key="6">
    <source>
        <dbReference type="Proteomes" id="UP000257039"/>
    </source>
</evidence>
<dbReference type="GO" id="GO:0044550">
    <property type="term" value="P:secondary metabolite biosynthetic process"/>
    <property type="evidence" value="ECO:0007669"/>
    <property type="project" value="TreeGrafter"/>
</dbReference>
<sequence length="376" mass="41212">MTEIVITGTGLYSPDDVITNEELVASFNAYVSHYNERHSVAIEMGDMEPLQASSADFIVKASGIKRRHVLDKAGILDITRMYPKLPERTDDELSIQAEMALTAAHEALADAGRKAEEVDGVIIACSNMQRAYPAMAVELQQALGAQGFAYDMNVACSSATFGIQAAVNAIRSGSAKCMLVVSPEICSAHLNFRDRDSHFIFGDACTAVVLENRSDAITSRPLMIMGERLITQFSNNIRNNFGFLNRCVESDVKGANADKLFMQQGRKVFKDVCPMVSNLVVDHLQQLDINAQQIRRLWLHQANLNMNQLIARRILGREPVNDEAPVILDEYANTSSAGSIICFHLHRQDLLEGDIGVICSFGAGYSAGSIIVKQLA</sequence>
<keyword evidence="6" id="KW-1185">Reference proteome</keyword>
<dbReference type="PANTHER" id="PTHR34069">
    <property type="entry name" value="3-OXOACYL-[ACYL-CARRIER-PROTEIN] SYNTHASE 3"/>
    <property type="match status" value="1"/>
</dbReference>
<dbReference type="SUPFAM" id="SSF53901">
    <property type="entry name" value="Thiolase-like"/>
    <property type="match status" value="1"/>
</dbReference>
<dbReference type="EMBL" id="NDXW01000001">
    <property type="protein sequence ID" value="RDH43510.1"/>
    <property type="molecule type" value="Genomic_DNA"/>
</dbReference>
<feature type="domain" description="Beta-ketoacyl-[acyl-carrier-protein] synthase III C-terminal" evidence="3">
    <location>
        <begin position="284"/>
        <end position="373"/>
    </location>
</feature>
<dbReference type="NCBIfam" id="NF005703">
    <property type="entry name" value="PRK07515.1"/>
    <property type="match status" value="1"/>
</dbReference>
<protein>
    <submittedName>
        <fullName evidence="5">Beta-ketoacyl-ACP synthase III</fullName>
    </submittedName>
</protein>
<name>A0A4P9VN30_9GAMM</name>
<dbReference type="AlphaFoldDB" id="A0A4P9VN30"/>
<evidence type="ECO:0000259" key="3">
    <source>
        <dbReference type="Pfam" id="PF08541"/>
    </source>
</evidence>
<dbReference type="PANTHER" id="PTHR34069:SF2">
    <property type="entry name" value="BETA-KETOACYL-[ACYL-CARRIER-PROTEIN] SYNTHASE III"/>
    <property type="match status" value="1"/>
</dbReference>
<dbReference type="GO" id="GO:0006633">
    <property type="term" value="P:fatty acid biosynthetic process"/>
    <property type="evidence" value="ECO:0007669"/>
    <property type="project" value="InterPro"/>
</dbReference>
<dbReference type="GO" id="GO:0004315">
    <property type="term" value="F:3-oxoacyl-[acyl-carrier-protein] synthase activity"/>
    <property type="evidence" value="ECO:0007669"/>
    <property type="project" value="InterPro"/>
</dbReference>
<dbReference type="InterPro" id="IPR013747">
    <property type="entry name" value="ACP_syn_III_C"/>
</dbReference>
<evidence type="ECO:0000256" key="1">
    <source>
        <dbReference type="ARBA" id="ARBA00022679"/>
    </source>
</evidence>
<dbReference type="CDD" id="cd00830">
    <property type="entry name" value="KAS_III"/>
    <property type="match status" value="1"/>
</dbReference>
<dbReference type="RefSeq" id="WP_094786830.1">
    <property type="nucleotide sequence ID" value="NZ_NDXW01000001.1"/>
</dbReference>
<dbReference type="InterPro" id="IPR013751">
    <property type="entry name" value="ACP_syn_III_N"/>
</dbReference>
<evidence type="ECO:0000313" key="5">
    <source>
        <dbReference type="EMBL" id="RDH43510.1"/>
    </source>
</evidence>
<dbReference type="InterPro" id="IPR016039">
    <property type="entry name" value="Thiolase-like"/>
</dbReference>
<gene>
    <name evidence="5" type="ORF">B9G39_08685</name>
</gene>
<comment type="caution">
    <text evidence="5">The sequence shown here is derived from an EMBL/GenBank/DDBJ whole genome shotgun (WGS) entry which is preliminary data.</text>
</comment>
<proteinExistence type="predicted"/>
<dbReference type="Pfam" id="PF08545">
    <property type="entry name" value="ACP_syn_III"/>
    <property type="match status" value="1"/>
</dbReference>
<keyword evidence="1" id="KW-0808">Transferase</keyword>
<dbReference type="Gene3D" id="3.40.47.10">
    <property type="match status" value="2"/>
</dbReference>
<feature type="domain" description="Beta-ketoacyl-[acyl-carrier-protein] synthase III N-terminal" evidence="4">
    <location>
        <begin position="150"/>
        <end position="214"/>
    </location>
</feature>
<accession>A0A4P9VN30</accession>
<keyword evidence="2" id="KW-0012">Acyltransferase</keyword>